<dbReference type="PANTHER" id="PTHR34075:SF5">
    <property type="entry name" value="BLR3430 PROTEIN"/>
    <property type="match status" value="1"/>
</dbReference>
<gene>
    <name evidence="3" type="ORF">FOC84_22140</name>
</gene>
<reference evidence="3 4" key="1">
    <citation type="submission" date="2020-05" db="EMBL/GenBank/DDBJ databases">
        <title>FDA dAtabase for Regulatory Grade micrObial Sequences (FDA-ARGOS): Supporting development and validation of Infectious Disease Dx tests.</title>
        <authorList>
            <person name="Sproer C."/>
            <person name="Gronow S."/>
            <person name="Severitt S."/>
            <person name="Schroder I."/>
            <person name="Tallon L."/>
            <person name="Sadzewicz L."/>
            <person name="Zhao X."/>
            <person name="Vavikolanu K."/>
            <person name="Mehta A."/>
            <person name="Aluvathingal J."/>
            <person name="Nadendla S."/>
            <person name="Myers T."/>
            <person name="Yan Y."/>
            <person name="Sichtig H."/>
        </authorList>
    </citation>
    <scope>NUCLEOTIDE SEQUENCE [LARGE SCALE GENOMIC DNA]</scope>
    <source>
        <strain evidence="3 4">FDAARGOS_790</strain>
    </source>
</reference>
<evidence type="ECO:0000313" key="4">
    <source>
        <dbReference type="Proteomes" id="UP000500970"/>
    </source>
</evidence>
<evidence type="ECO:0000259" key="1">
    <source>
        <dbReference type="Pfam" id="PF01796"/>
    </source>
</evidence>
<dbReference type="InterPro" id="IPR012340">
    <property type="entry name" value="NA-bd_OB-fold"/>
</dbReference>
<dbReference type="AlphaFoldDB" id="A0A7D4IKA0"/>
<dbReference type="RefSeq" id="WP_173146324.1">
    <property type="nucleotide sequence ID" value="NZ_CP053985.1"/>
</dbReference>
<protein>
    <submittedName>
        <fullName evidence="3">Zn-ribbon domain-containing OB-fold protein</fullName>
    </submittedName>
</protein>
<dbReference type="Pfam" id="PF12172">
    <property type="entry name" value="zf-ChsH2"/>
    <property type="match status" value="1"/>
</dbReference>
<dbReference type="Proteomes" id="UP000500970">
    <property type="component" value="Chromosome"/>
</dbReference>
<keyword evidence="4" id="KW-1185">Reference proteome</keyword>
<proteinExistence type="predicted"/>
<name>A0A7D4IKA0_9BURK</name>
<evidence type="ECO:0000259" key="2">
    <source>
        <dbReference type="Pfam" id="PF12172"/>
    </source>
</evidence>
<evidence type="ECO:0000313" key="3">
    <source>
        <dbReference type="EMBL" id="QKH37483.1"/>
    </source>
</evidence>
<dbReference type="Gene3D" id="6.10.30.10">
    <property type="match status" value="1"/>
</dbReference>
<accession>A0A7D4IKA0</accession>
<dbReference type="InterPro" id="IPR002878">
    <property type="entry name" value="ChsH2_C"/>
</dbReference>
<dbReference type="InterPro" id="IPR052513">
    <property type="entry name" value="Thioester_dehydratase-like"/>
</dbReference>
<feature type="domain" description="ChsH2 rubredoxin-like zinc ribbon" evidence="2">
    <location>
        <begin position="21"/>
        <end position="53"/>
    </location>
</feature>
<dbReference type="Pfam" id="PF01796">
    <property type="entry name" value="OB_ChsH2_C"/>
    <property type="match status" value="1"/>
</dbReference>
<sequence length="130" mass="14473">MTTTTDSLASHGNPLLPEFLAAGSEGRLLLRWCNACERSHWYPRHICPHCFNPATAWRESPGLGEIYAFSIMRRAATPYVIAYVQLDEGVTMMTNIQTHDLDGVRIGQRVRATFGGPALADGLPVFRRVE</sequence>
<dbReference type="SUPFAM" id="SSF50249">
    <property type="entry name" value="Nucleic acid-binding proteins"/>
    <property type="match status" value="1"/>
</dbReference>
<dbReference type="InterPro" id="IPR022002">
    <property type="entry name" value="ChsH2_Znr"/>
</dbReference>
<dbReference type="KEGG" id="apes:FOC84_22140"/>
<feature type="domain" description="ChsH2 C-terminal OB-fold" evidence="1">
    <location>
        <begin position="57"/>
        <end position="114"/>
    </location>
</feature>
<dbReference type="PANTHER" id="PTHR34075">
    <property type="entry name" value="BLR3430 PROTEIN"/>
    <property type="match status" value="1"/>
</dbReference>
<dbReference type="EMBL" id="CP053985">
    <property type="protein sequence ID" value="QKH37483.1"/>
    <property type="molecule type" value="Genomic_DNA"/>
</dbReference>
<organism evidence="3 4">
    <name type="scientific">Achromobacter pestifer</name>
    <dbReference type="NCBI Taxonomy" id="1353889"/>
    <lineage>
        <taxon>Bacteria</taxon>
        <taxon>Pseudomonadati</taxon>
        <taxon>Pseudomonadota</taxon>
        <taxon>Betaproteobacteria</taxon>
        <taxon>Burkholderiales</taxon>
        <taxon>Alcaligenaceae</taxon>
        <taxon>Achromobacter</taxon>
    </lineage>
</organism>